<dbReference type="CDD" id="cd05466">
    <property type="entry name" value="PBP2_LTTR_substrate"/>
    <property type="match status" value="1"/>
</dbReference>
<dbReference type="SUPFAM" id="SSF46785">
    <property type="entry name" value="Winged helix' DNA-binding domain"/>
    <property type="match status" value="1"/>
</dbReference>
<dbReference type="InterPro" id="IPR050950">
    <property type="entry name" value="HTH-type_LysR_regulators"/>
</dbReference>
<dbReference type="InterPro" id="IPR036388">
    <property type="entry name" value="WH-like_DNA-bd_sf"/>
</dbReference>
<accession>A0ABS9MPD0</accession>
<dbReference type="InterPro" id="IPR036390">
    <property type="entry name" value="WH_DNA-bd_sf"/>
</dbReference>
<dbReference type="PANTHER" id="PTHR30419:SF30">
    <property type="entry name" value="LYSR FAMILY TRANSCRIPTIONAL REGULATOR"/>
    <property type="match status" value="1"/>
</dbReference>
<keyword evidence="2" id="KW-0805">Transcription regulation</keyword>
<keyword evidence="7" id="KW-1185">Reference proteome</keyword>
<proteinExistence type="inferred from homology"/>
<feature type="domain" description="HTH lysR-type" evidence="5">
    <location>
        <begin position="7"/>
        <end position="64"/>
    </location>
</feature>
<keyword evidence="3" id="KW-0238">DNA-binding</keyword>
<dbReference type="EMBL" id="JAKNCT010000003">
    <property type="protein sequence ID" value="MCG5030475.1"/>
    <property type="molecule type" value="Genomic_DNA"/>
</dbReference>
<dbReference type="PROSITE" id="PS50931">
    <property type="entry name" value="HTH_LYSR"/>
    <property type="match status" value="1"/>
</dbReference>
<dbReference type="InterPro" id="IPR005119">
    <property type="entry name" value="LysR_subst-bd"/>
</dbReference>
<organism evidence="6 7">
    <name type="scientific">Mesosutterella porci</name>
    <dbReference type="NCBI Taxonomy" id="2915351"/>
    <lineage>
        <taxon>Bacteria</taxon>
        <taxon>Pseudomonadati</taxon>
        <taxon>Pseudomonadota</taxon>
        <taxon>Betaproteobacteria</taxon>
        <taxon>Burkholderiales</taxon>
        <taxon>Sutterellaceae</taxon>
        <taxon>Mesosutterella</taxon>
    </lineage>
</organism>
<dbReference type="PRINTS" id="PR00039">
    <property type="entry name" value="HTHLYSR"/>
</dbReference>
<dbReference type="SUPFAM" id="SSF53850">
    <property type="entry name" value="Periplasmic binding protein-like II"/>
    <property type="match status" value="1"/>
</dbReference>
<gene>
    <name evidence="6" type="ORF">MAF45_03310</name>
</gene>
<evidence type="ECO:0000313" key="6">
    <source>
        <dbReference type="EMBL" id="MCG5030475.1"/>
    </source>
</evidence>
<comment type="caution">
    <text evidence="6">The sequence shown here is derived from an EMBL/GenBank/DDBJ whole genome shotgun (WGS) entry which is preliminary data.</text>
</comment>
<evidence type="ECO:0000256" key="4">
    <source>
        <dbReference type="ARBA" id="ARBA00023163"/>
    </source>
</evidence>
<dbReference type="InterPro" id="IPR000847">
    <property type="entry name" value="LysR_HTH_N"/>
</dbReference>
<keyword evidence="4" id="KW-0804">Transcription</keyword>
<dbReference type="RefSeq" id="WP_237978130.1">
    <property type="nucleotide sequence ID" value="NZ_JAKNCT010000003.1"/>
</dbReference>
<dbReference type="Gene3D" id="3.40.190.290">
    <property type="match status" value="1"/>
</dbReference>
<evidence type="ECO:0000313" key="7">
    <source>
        <dbReference type="Proteomes" id="UP001297600"/>
    </source>
</evidence>
<evidence type="ECO:0000256" key="3">
    <source>
        <dbReference type="ARBA" id="ARBA00023125"/>
    </source>
</evidence>
<reference evidence="6 7" key="1">
    <citation type="submission" date="2022-02" db="EMBL/GenBank/DDBJ databases">
        <title>Mesosutterella porci, a novel member of the family Sutterellaceae from pig feces.</title>
        <authorList>
            <person name="Wylensek D."/>
            <person name="Clavel T."/>
        </authorList>
    </citation>
    <scope>NUCLEOTIDE SEQUENCE [LARGE SCALE GENOMIC DNA]</scope>
    <source>
        <strain evidence="7">oilRF-744-wt-GAM-9</strain>
    </source>
</reference>
<dbReference type="PANTHER" id="PTHR30419">
    <property type="entry name" value="HTH-TYPE TRANSCRIPTIONAL REGULATOR YBHD"/>
    <property type="match status" value="1"/>
</dbReference>
<dbReference type="Gene3D" id="1.10.10.10">
    <property type="entry name" value="Winged helix-like DNA-binding domain superfamily/Winged helix DNA-binding domain"/>
    <property type="match status" value="1"/>
</dbReference>
<evidence type="ECO:0000256" key="1">
    <source>
        <dbReference type="ARBA" id="ARBA00009437"/>
    </source>
</evidence>
<dbReference type="Pfam" id="PF00126">
    <property type="entry name" value="HTH_1"/>
    <property type="match status" value="1"/>
</dbReference>
<comment type="similarity">
    <text evidence="1">Belongs to the LysR transcriptional regulatory family.</text>
</comment>
<name>A0ABS9MPD0_9BURK</name>
<dbReference type="Proteomes" id="UP001297600">
    <property type="component" value="Unassembled WGS sequence"/>
</dbReference>
<sequence length="306" mass="33827">MQNLSDISLDLLRVFGQVAKTGSMTLAARALFITQPAVSRSIALLESRLGCQLFSRRGRSIALTAEGEALFATTRDIESALARGQGRLAGLRNLEEGELSIAFPFLLLHYYLMPHLGRFAEAFPRVRVHLKCENRRGELVRLLAADRIDFFLDAVHGDGPAPAGTEALPLRPYRNFFAASRRRFGTIEGRRLALSELNRYPLIVLREGSDSRSFLSRTFAAAGLELNAAFDCDTSAIIEDLTQAGLGLGAMIKCDPSPGHLKNPDLFEVELKEPLERGRFVLFKREGEELSRAAQTFCDLMRSEAG</sequence>
<evidence type="ECO:0000256" key="2">
    <source>
        <dbReference type="ARBA" id="ARBA00023015"/>
    </source>
</evidence>
<protein>
    <submittedName>
        <fullName evidence="6">LysR family transcriptional regulator</fullName>
    </submittedName>
</protein>
<evidence type="ECO:0000259" key="5">
    <source>
        <dbReference type="PROSITE" id="PS50931"/>
    </source>
</evidence>
<dbReference type="Pfam" id="PF03466">
    <property type="entry name" value="LysR_substrate"/>
    <property type="match status" value="1"/>
</dbReference>